<proteinExistence type="predicted"/>
<dbReference type="SMART" id="SM01118">
    <property type="entry name" value="CYTH"/>
    <property type="match status" value="1"/>
</dbReference>
<reference evidence="3 4" key="1">
    <citation type="submission" date="2019-12" db="EMBL/GenBank/DDBJ databases">
        <title>Novel species isolated from a subtropical stream in China.</title>
        <authorList>
            <person name="Lu H."/>
        </authorList>
    </citation>
    <scope>NUCLEOTIDE SEQUENCE [LARGE SCALE GENOMIC DNA]</scope>
    <source>
        <strain evidence="3 4">CY13W</strain>
    </source>
</reference>
<dbReference type="PANTHER" id="PTHR39569">
    <property type="entry name" value="INORGANIC TRIPHOSPHATASE"/>
    <property type="match status" value="1"/>
</dbReference>
<dbReference type="PROSITE" id="PS51707">
    <property type="entry name" value="CYTH"/>
    <property type="match status" value="1"/>
</dbReference>
<dbReference type="Pfam" id="PF01928">
    <property type="entry name" value="CYTH"/>
    <property type="match status" value="1"/>
</dbReference>
<evidence type="ECO:0000259" key="1">
    <source>
        <dbReference type="PROSITE" id="PS51707"/>
    </source>
</evidence>
<dbReference type="InterPro" id="IPR039013">
    <property type="entry name" value="YgiF"/>
</dbReference>
<keyword evidence="4" id="KW-1185">Reference proteome</keyword>
<dbReference type="Gene3D" id="1.40.20.10">
    <property type="entry name" value="CHAD domain"/>
    <property type="match status" value="1"/>
</dbReference>
<gene>
    <name evidence="3" type="ORF">GTP27_11540</name>
</gene>
<dbReference type="Proteomes" id="UP000478090">
    <property type="component" value="Unassembled WGS sequence"/>
</dbReference>
<evidence type="ECO:0000313" key="3">
    <source>
        <dbReference type="EMBL" id="MYM39959.1"/>
    </source>
</evidence>
<dbReference type="InterPro" id="IPR038186">
    <property type="entry name" value="CHAD_dom_sf"/>
</dbReference>
<dbReference type="PANTHER" id="PTHR39569:SF1">
    <property type="entry name" value="INORGANIC TRIPHOSPHATASE"/>
    <property type="match status" value="1"/>
</dbReference>
<name>A0ABW9VK29_9BURK</name>
<dbReference type="Pfam" id="PF05235">
    <property type="entry name" value="CHAD"/>
    <property type="match status" value="1"/>
</dbReference>
<feature type="domain" description="CYTH" evidence="1">
    <location>
        <begin position="1"/>
        <end position="204"/>
    </location>
</feature>
<dbReference type="SUPFAM" id="SSF55154">
    <property type="entry name" value="CYTH-like phosphatases"/>
    <property type="match status" value="1"/>
</dbReference>
<dbReference type="EMBL" id="WWCM01000007">
    <property type="protein sequence ID" value="MYM39959.1"/>
    <property type="molecule type" value="Genomic_DNA"/>
</dbReference>
<dbReference type="PROSITE" id="PS51708">
    <property type="entry name" value="CHAD"/>
    <property type="match status" value="1"/>
</dbReference>
<comment type="caution">
    <text evidence="3">The sequence shown here is derived from an EMBL/GenBank/DDBJ whole genome shotgun (WGS) entry which is preliminary data.</text>
</comment>
<dbReference type="CDD" id="cd07756">
    <property type="entry name" value="CYTH-like_Pase_CHAD"/>
    <property type="match status" value="1"/>
</dbReference>
<organism evidence="3 4">
    <name type="scientific">Duganella qianjiadongensis</name>
    <dbReference type="NCBI Taxonomy" id="2692176"/>
    <lineage>
        <taxon>Bacteria</taxon>
        <taxon>Pseudomonadati</taxon>
        <taxon>Pseudomonadota</taxon>
        <taxon>Betaproteobacteria</taxon>
        <taxon>Burkholderiales</taxon>
        <taxon>Oxalobacteraceae</taxon>
        <taxon>Telluria group</taxon>
        <taxon>Duganella</taxon>
    </lineage>
</organism>
<dbReference type="SMART" id="SM00880">
    <property type="entry name" value="CHAD"/>
    <property type="match status" value="1"/>
</dbReference>
<protein>
    <submittedName>
        <fullName evidence="3">CHAD domain-containing protein</fullName>
    </submittedName>
</protein>
<feature type="domain" description="CHAD" evidence="2">
    <location>
        <begin position="219"/>
        <end position="508"/>
    </location>
</feature>
<dbReference type="InterPro" id="IPR033469">
    <property type="entry name" value="CYTH-like_dom_sf"/>
</dbReference>
<dbReference type="InterPro" id="IPR007899">
    <property type="entry name" value="CHAD_dom"/>
</dbReference>
<accession>A0ABW9VK29</accession>
<evidence type="ECO:0000259" key="2">
    <source>
        <dbReference type="PROSITE" id="PS51708"/>
    </source>
</evidence>
<dbReference type="RefSeq" id="WP_161039333.1">
    <property type="nucleotide sequence ID" value="NZ_WWCM01000007.1"/>
</dbReference>
<dbReference type="Gene3D" id="2.40.320.10">
    <property type="entry name" value="Hypothetical Protein Pfu-838710-001"/>
    <property type="match status" value="1"/>
</dbReference>
<sequence length="513" mass="57011">MEVELKLLLAPEDNQTLRQHPLLAGLATRSQQLVAHYFDTPDLHLLRHGAGLRVRKEDGVWVQTMKAGGSVQNGLHQRNEWEGPVSRPWPQLGKLRRLIGKDAHWLEVLAAAQLKPRLEALFAVIVEREIWQLDFAGSQIELVLDCGHIERHGQQVPVNEIELELKQGKPEHLFALALQLLERLPLQLSNINKAQRGYSLCRQTGTQACHARPLTLATDATLAQARHAIFFNCLQQVQDNEQAVIHTDHGEALHQMRVGVRRLRSALKLFRGAAPCPGQIRDDWRWLAQVLGHARDWEVLGSATLARVQASPGGPGGLHDLPALVQQQVVAHRQQAAQALQSPRYTRLLLQTGYWLITGSAAGASTSTGTGAGMVSGMNDGSTSAAEFSRHTMQRLHKALLKRAKRMSETDAASMHSTRIAAKQARYALEFFRTLYRGKALRKYLATLETTQEELGRHNDLVVAERLLQQLGQEQHAAAAHIAFARGYLRALQAEQPADLRAVRAGLRDLPGF</sequence>
<evidence type="ECO:0000313" key="4">
    <source>
        <dbReference type="Proteomes" id="UP000478090"/>
    </source>
</evidence>
<dbReference type="InterPro" id="IPR023577">
    <property type="entry name" value="CYTH_domain"/>
</dbReference>